<gene>
    <name evidence="1" type="ORF">Scaly_2835200</name>
</gene>
<comment type="caution">
    <text evidence="1">The sequence shown here is derived from an EMBL/GenBank/DDBJ whole genome shotgun (WGS) entry which is preliminary data.</text>
</comment>
<reference evidence="1" key="1">
    <citation type="submission" date="2020-06" db="EMBL/GenBank/DDBJ databases">
        <authorList>
            <person name="Li T."/>
            <person name="Hu X."/>
            <person name="Zhang T."/>
            <person name="Song X."/>
            <person name="Zhang H."/>
            <person name="Dai N."/>
            <person name="Sheng W."/>
            <person name="Hou X."/>
            <person name="Wei L."/>
        </authorList>
    </citation>
    <scope>NUCLEOTIDE SEQUENCE</scope>
    <source>
        <strain evidence="1">KEN8</strain>
        <tissue evidence="1">Leaf</tissue>
    </source>
</reference>
<name>A0AAW2IS40_9LAMI</name>
<dbReference type="EMBL" id="JACGWM010001978">
    <property type="protein sequence ID" value="KAL0284886.1"/>
    <property type="molecule type" value="Genomic_DNA"/>
</dbReference>
<proteinExistence type="predicted"/>
<accession>A0AAW2IS40</accession>
<dbReference type="PANTHER" id="PTHR33240:SF15">
    <property type="entry name" value="GAG-PRO-LIKE PROTEIN"/>
    <property type="match status" value="1"/>
</dbReference>
<sequence>MLTHEQGQFPINLSTILKDPFILMVWVDIEGNNSLPTVEVSIVPPPKQALEELHALALTFDPVALHVDTNSLFQELHIHLRTSLHILAYNMHHQPCRAHSREQKKEKVLIEEQSPDYILAKRVIHMIEAGPTDEESKKLTILFSSIDSGDSTNILFYEAYQQMELNNIPPKPLDTSLYDFAGNVVHPLGQILLPLSLGMEPNRKTKMIRFLIVDMPSAYNIILWQPTLNVVQVVVSTYHMKVKFPAGVEIGEVIGNQYTTRK</sequence>
<evidence type="ECO:0000313" key="1">
    <source>
        <dbReference type="EMBL" id="KAL0284886.1"/>
    </source>
</evidence>
<protein>
    <submittedName>
        <fullName evidence="1">Uncharacterized protein</fullName>
    </submittedName>
</protein>
<organism evidence="1">
    <name type="scientific">Sesamum calycinum</name>
    <dbReference type="NCBI Taxonomy" id="2727403"/>
    <lineage>
        <taxon>Eukaryota</taxon>
        <taxon>Viridiplantae</taxon>
        <taxon>Streptophyta</taxon>
        <taxon>Embryophyta</taxon>
        <taxon>Tracheophyta</taxon>
        <taxon>Spermatophyta</taxon>
        <taxon>Magnoliopsida</taxon>
        <taxon>eudicotyledons</taxon>
        <taxon>Gunneridae</taxon>
        <taxon>Pentapetalae</taxon>
        <taxon>asterids</taxon>
        <taxon>lamiids</taxon>
        <taxon>Lamiales</taxon>
        <taxon>Pedaliaceae</taxon>
        <taxon>Sesamum</taxon>
    </lineage>
</organism>
<dbReference type="PANTHER" id="PTHR33240">
    <property type="entry name" value="OS08G0508500 PROTEIN"/>
    <property type="match status" value="1"/>
</dbReference>
<dbReference type="AlphaFoldDB" id="A0AAW2IS40"/>
<reference evidence="1" key="2">
    <citation type="journal article" date="2024" name="Plant">
        <title>Genomic evolution and insights into agronomic trait innovations of Sesamum species.</title>
        <authorList>
            <person name="Miao H."/>
            <person name="Wang L."/>
            <person name="Qu L."/>
            <person name="Liu H."/>
            <person name="Sun Y."/>
            <person name="Le M."/>
            <person name="Wang Q."/>
            <person name="Wei S."/>
            <person name="Zheng Y."/>
            <person name="Lin W."/>
            <person name="Duan Y."/>
            <person name="Cao H."/>
            <person name="Xiong S."/>
            <person name="Wang X."/>
            <person name="Wei L."/>
            <person name="Li C."/>
            <person name="Ma Q."/>
            <person name="Ju M."/>
            <person name="Zhao R."/>
            <person name="Li G."/>
            <person name="Mu C."/>
            <person name="Tian Q."/>
            <person name="Mei H."/>
            <person name="Zhang T."/>
            <person name="Gao T."/>
            <person name="Zhang H."/>
        </authorList>
    </citation>
    <scope>NUCLEOTIDE SEQUENCE</scope>
    <source>
        <strain evidence="1">KEN8</strain>
    </source>
</reference>